<dbReference type="InterPro" id="IPR016071">
    <property type="entry name" value="Staphylococal_nuclease_OB-fold"/>
</dbReference>
<dbReference type="PROSITE" id="PS51257">
    <property type="entry name" value="PROKAR_LIPOPROTEIN"/>
    <property type="match status" value="1"/>
</dbReference>
<evidence type="ECO:0000313" key="3">
    <source>
        <dbReference type="EMBL" id="MBB4619167.1"/>
    </source>
</evidence>
<dbReference type="Pfam" id="PF00565">
    <property type="entry name" value="SNase"/>
    <property type="match status" value="1"/>
</dbReference>
<dbReference type="InterPro" id="IPR035437">
    <property type="entry name" value="SNase_OB-fold_sf"/>
</dbReference>
<accession>A0A7W7ANC9</accession>
<dbReference type="SMART" id="SM00318">
    <property type="entry name" value="SNc"/>
    <property type="match status" value="1"/>
</dbReference>
<keyword evidence="3" id="KW-0378">Hydrolase</keyword>
<dbReference type="Proteomes" id="UP000574769">
    <property type="component" value="Unassembled WGS sequence"/>
</dbReference>
<keyword evidence="1" id="KW-0732">Signal</keyword>
<evidence type="ECO:0000313" key="4">
    <source>
        <dbReference type="Proteomes" id="UP000574769"/>
    </source>
</evidence>
<dbReference type="Gene3D" id="2.40.50.90">
    <property type="match status" value="1"/>
</dbReference>
<gene>
    <name evidence="3" type="ORF">GGQ96_003320</name>
</gene>
<keyword evidence="3" id="KW-0540">Nuclease</keyword>
<sequence>MRLTLFGALALATACSAAAPNDAASPASTIAARGRALDGDTVTIDIRLSGADAFESRQWCQGNTGCWQCGKAAQDRAARMLKGGEATIRLTGSASYGRPVGTVTVDGRDLGETMIAAGLALPVTGYLRADPARAARYVAAYDRAVAARIGAHEGSFIEPARWRRGERLSCEPRGSSR</sequence>
<evidence type="ECO:0000259" key="2">
    <source>
        <dbReference type="SMART" id="SM00318"/>
    </source>
</evidence>
<dbReference type="SUPFAM" id="SSF50199">
    <property type="entry name" value="Staphylococcal nuclease"/>
    <property type="match status" value="1"/>
</dbReference>
<feature type="domain" description="TNase-like" evidence="2">
    <location>
        <begin position="28"/>
        <end position="154"/>
    </location>
</feature>
<comment type="caution">
    <text evidence="3">The sequence shown here is derived from an EMBL/GenBank/DDBJ whole genome shotgun (WGS) entry which is preliminary data.</text>
</comment>
<feature type="signal peptide" evidence="1">
    <location>
        <begin position="1"/>
        <end position="19"/>
    </location>
</feature>
<organism evidence="3 4">
    <name type="scientific">Sphingomonas abaci</name>
    <dbReference type="NCBI Taxonomy" id="237611"/>
    <lineage>
        <taxon>Bacteria</taxon>
        <taxon>Pseudomonadati</taxon>
        <taxon>Pseudomonadota</taxon>
        <taxon>Alphaproteobacteria</taxon>
        <taxon>Sphingomonadales</taxon>
        <taxon>Sphingomonadaceae</taxon>
        <taxon>Sphingomonas</taxon>
    </lineage>
</organism>
<keyword evidence="4" id="KW-1185">Reference proteome</keyword>
<protein>
    <submittedName>
        <fullName evidence="3">Endonuclease YncB(Thermonuclease family)</fullName>
    </submittedName>
</protein>
<evidence type="ECO:0000256" key="1">
    <source>
        <dbReference type="SAM" id="SignalP"/>
    </source>
</evidence>
<dbReference type="GeneID" id="93796310"/>
<name>A0A7W7ANC9_9SPHN</name>
<dbReference type="GO" id="GO:0004519">
    <property type="term" value="F:endonuclease activity"/>
    <property type="evidence" value="ECO:0007669"/>
    <property type="project" value="UniProtKB-KW"/>
</dbReference>
<keyword evidence="3" id="KW-0255">Endonuclease</keyword>
<proteinExistence type="predicted"/>
<feature type="chain" id="PRO_5030759770" evidence="1">
    <location>
        <begin position="20"/>
        <end position="177"/>
    </location>
</feature>
<dbReference type="EMBL" id="JACHNY010000008">
    <property type="protein sequence ID" value="MBB4619167.1"/>
    <property type="molecule type" value="Genomic_DNA"/>
</dbReference>
<reference evidence="3 4" key="1">
    <citation type="submission" date="2020-08" db="EMBL/GenBank/DDBJ databases">
        <title>Genomic Encyclopedia of Type Strains, Phase IV (KMG-IV): sequencing the most valuable type-strain genomes for metagenomic binning, comparative biology and taxonomic classification.</title>
        <authorList>
            <person name="Goeker M."/>
        </authorList>
    </citation>
    <scope>NUCLEOTIDE SEQUENCE [LARGE SCALE GENOMIC DNA]</scope>
    <source>
        <strain evidence="3 4">DSM 15867</strain>
    </source>
</reference>
<dbReference type="AlphaFoldDB" id="A0A7W7ANC9"/>
<dbReference type="RefSeq" id="WP_018250455.1">
    <property type="nucleotide sequence ID" value="NZ_JACHNY010000008.1"/>
</dbReference>